<sequence>MDLGTKNMLSTNLKTPLAANDQFQFFANFDTREIEICHNNITYLKEKWKDIPLRFVPAVCTRTNNECEVHLLSYSHLKHIIDS</sequence>
<name>X6NJ15_RETFI</name>
<accession>X6NJ15</accession>
<dbReference type="Proteomes" id="UP000023152">
    <property type="component" value="Unassembled WGS sequence"/>
</dbReference>
<gene>
    <name evidence="1" type="ORF">RFI_11269</name>
</gene>
<protein>
    <submittedName>
        <fullName evidence="1">Uncharacterized protein</fullName>
    </submittedName>
</protein>
<evidence type="ECO:0000313" key="2">
    <source>
        <dbReference type="Proteomes" id="UP000023152"/>
    </source>
</evidence>
<comment type="caution">
    <text evidence="1">The sequence shown here is derived from an EMBL/GenBank/DDBJ whole genome shotgun (WGS) entry which is preliminary data.</text>
</comment>
<organism evidence="1 2">
    <name type="scientific">Reticulomyxa filosa</name>
    <dbReference type="NCBI Taxonomy" id="46433"/>
    <lineage>
        <taxon>Eukaryota</taxon>
        <taxon>Sar</taxon>
        <taxon>Rhizaria</taxon>
        <taxon>Retaria</taxon>
        <taxon>Foraminifera</taxon>
        <taxon>Monothalamids</taxon>
        <taxon>Reticulomyxidae</taxon>
        <taxon>Reticulomyxa</taxon>
    </lineage>
</organism>
<dbReference type="EMBL" id="ASPP01008236">
    <property type="protein sequence ID" value="ETO25868.1"/>
    <property type="molecule type" value="Genomic_DNA"/>
</dbReference>
<keyword evidence="2" id="KW-1185">Reference proteome</keyword>
<proteinExistence type="predicted"/>
<reference evidence="1 2" key="1">
    <citation type="journal article" date="2013" name="Curr. Biol.">
        <title>The Genome of the Foraminiferan Reticulomyxa filosa.</title>
        <authorList>
            <person name="Glockner G."/>
            <person name="Hulsmann N."/>
            <person name="Schleicher M."/>
            <person name="Noegel A.A."/>
            <person name="Eichinger L."/>
            <person name="Gallinger C."/>
            <person name="Pawlowski J."/>
            <person name="Sierra R."/>
            <person name="Euteneuer U."/>
            <person name="Pillet L."/>
            <person name="Moustafa A."/>
            <person name="Platzer M."/>
            <person name="Groth M."/>
            <person name="Szafranski K."/>
            <person name="Schliwa M."/>
        </authorList>
    </citation>
    <scope>NUCLEOTIDE SEQUENCE [LARGE SCALE GENOMIC DNA]</scope>
</reference>
<evidence type="ECO:0000313" key="1">
    <source>
        <dbReference type="EMBL" id="ETO25868.1"/>
    </source>
</evidence>
<dbReference type="AlphaFoldDB" id="X6NJ15"/>